<feature type="compositionally biased region" description="Basic and acidic residues" evidence="1">
    <location>
        <begin position="48"/>
        <end position="63"/>
    </location>
</feature>
<sequence length="422" mass="45332">MANNFDSNITRKLARVFLEKFESKRVMSKNVNTQLLKGQFDPSSGTRVDFKRPTDYKSTRTSDGDISSTTAQDIITGKATGTVQDYITVEVAFSEAAQSIEMDQLDDLLDPMATRIVTDLELDFAGYMMRNSALLAGVHGQGVGTWEEVAEAGAVMESAGIPKDGNWFYSCNPYTQRSLSGVQRSLGAGEKLVMSSHEMATITPMFAGMSVMTATTLASYTSPASTDLVGAVNGTPNVSYLAAKDTMTQTIVCDGFTDSLTLKAGQMVRITGRNRLNLNTRQPVITETGATVVWTATLAQDAVMTGGAVTLVLTGPAIYEANGAYNTTDSAVADNDVITILGAASTLYQPNLFWHKQAFSIGSVPIAKLYSTDTLATTEDGLQIRVSKGTSFRENKQMVRFDLRPAFATLNPFFSGQGFGAV</sequence>
<dbReference type="Proteomes" id="UP000218327">
    <property type="component" value="Unassembled WGS sequence"/>
</dbReference>
<feature type="region of interest" description="Disordered" evidence="1">
    <location>
        <begin position="42"/>
        <end position="67"/>
    </location>
</feature>
<comment type="caution">
    <text evidence="2">The sequence shown here is derived from an EMBL/GenBank/DDBJ whole genome shotgun (WGS) entry which is preliminary data.</text>
</comment>
<protein>
    <recommendedName>
        <fullName evidence="4">Head protein</fullName>
    </recommendedName>
</protein>
<evidence type="ECO:0008006" key="4">
    <source>
        <dbReference type="Google" id="ProtNLM"/>
    </source>
</evidence>
<organism evidence="2 3">
    <name type="scientific">SAR86 cluster bacterium</name>
    <dbReference type="NCBI Taxonomy" id="2030880"/>
    <lineage>
        <taxon>Bacteria</taxon>
        <taxon>Pseudomonadati</taxon>
        <taxon>Pseudomonadota</taxon>
        <taxon>Gammaproteobacteria</taxon>
        <taxon>SAR86 cluster</taxon>
    </lineage>
</organism>
<dbReference type="InterPro" id="IPR024659">
    <property type="entry name" value="Phage_coat_Gp5"/>
</dbReference>
<accession>A0A2A5AXW3</accession>
<dbReference type="EMBL" id="NVVJ01000030">
    <property type="protein sequence ID" value="PCJ24147.1"/>
    <property type="molecule type" value="Genomic_DNA"/>
</dbReference>
<name>A0A2A5AXW3_9GAMM</name>
<gene>
    <name evidence="2" type="ORF">COA96_10400</name>
</gene>
<evidence type="ECO:0000313" key="2">
    <source>
        <dbReference type="EMBL" id="PCJ24147.1"/>
    </source>
</evidence>
<reference evidence="3" key="1">
    <citation type="submission" date="2017-08" db="EMBL/GenBank/DDBJ databases">
        <title>A dynamic microbial community with high functional redundancy inhabits the cold, oxic subseafloor aquifer.</title>
        <authorList>
            <person name="Tully B.J."/>
            <person name="Wheat C.G."/>
            <person name="Glazer B.T."/>
            <person name="Huber J.A."/>
        </authorList>
    </citation>
    <scope>NUCLEOTIDE SEQUENCE [LARGE SCALE GENOMIC DNA]</scope>
</reference>
<dbReference type="AlphaFoldDB" id="A0A2A5AXW3"/>
<proteinExistence type="predicted"/>
<dbReference type="Pfam" id="PF11651">
    <property type="entry name" value="P22_CoatProtein"/>
    <property type="match status" value="1"/>
</dbReference>
<evidence type="ECO:0000313" key="3">
    <source>
        <dbReference type="Proteomes" id="UP000218327"/>
    </source>
</evidence>
<evidence type="ECO:0000256" key="1">
    <source>
        <dbReference type="SAM" id="MobiDB-lite"/>
    </source>
</evidence>